<dbReference type="SUPFAM" id="SSF51445">
    <property type="entry name" value="(Trans)glycosidases"/>
    <property type="match status" value="1"/>
</dbReference>
<reference evidence="1" key="1">
    <citation type="submission" date="2021-01" db="EMBL/GenBank/DDBJ databases">
        <authorList>
            <person name="Corre E."/>
            <person name="Pelletier E."/>
            <person name="Niang G."/>
            <person name="Scheremetjew M."/>
            <person name="Finn R."/>
            <person name="Kale V."/>
            <person name="Holt S."/>
            <person name="Cochrane G."/>
            <person name="Meng A."/>
            <person name="Brown T."/>
            <person name="Cohen L."/>
        </authorList>
    </citation>
    <scope>NUCLEOTIDE SEQUENCE</scope>
    <source>
        <strain evidence="1">CCMP 769</strain>
    </source>
</reference>
<accession>A0A7S2ZDY4</accession>
<dbReference type="PANTHER" id="PTHR47786:SF2">
    <property type="entry name" value="GLYCOSYL HYDROLASE FAMILY 13 CATALYTIC DOMAIN-CONTAINING PROTEIN"/>
    <property type="match status" value="1"/>
</dbReference>
<dbReference type="Gene3D" id="3.20.20.80">
    <property type="entry name" value="Glycosidases"/>
    <property type="match status" value="1"/>
</dbReference>
<dbReference type="PANTHER" id="PTHR47786">
    <property type="entry name" value="ALPHA-1,4-GLUCAN:MALTOSE-1-PHOSPHATE MALTOSYLTRANSFERASE"/>
    <property type="match status" value="1"/>
</dbReference>
<gene>
    <name evidence="1" type="ORF">RMAR00112_LOCUS3976</name>
</gene>
<dbReference type="InterPro" id="IPR017853">
    <property type="entry name" value="GH"/>
</dbReference>
<proteinExistence type="predicted"/>
<protein>
    <submittedName>
        <fullName evidence="1">Uncharacterized protein</fullName>
    </submittedName>
</protein>
<dbReference type="AlphaFoldDB" id="A0A7S2ZDY4"/>
<name>A0A7S2ZDY4_9RHOD</name>
<sequence length="103" mass="11354">MDKTEPGRVGAYGRVLPGFTEDDIIGSPYAVVEYVVNEDIGGDEALQEFRKKLSDRGIKLMLDLVPNVRIIALNYILDSFEALQQLIRAFPRSAANGYPAHGS</sequence>
<dbReference type="EMBL" id="HBHW01005342">
    <property type="protein sequence ID" value="CAE0036026.1"/>
    <property type="molecule type" value="Transcribed_RNA"/>
</dbReference>
<organism evidence="1">
    <name type="scientific">Rhodosorus marinus</name>
    <dbReference type="NCBI Taxonomy" id="101924"/>
    <lineage>
        <taxon>Eukaryota</taxon>
        <taxon>Rhodophyta</taxon>
        <taxon>Stylonematophyceae</taxon>
        <taxon>Stylonematales</taxon>
        <taxon>Stylonemataceae</taxon>
        <taxon>Rhodosorus</taxon>
    </lineage>
</organism>
<evidence type="ECO:0000313" key="1">
    <source>
        <dbReference type="EMBL" id="CAE0036026.1"/>
    </source>
</evidence>